<feature type="domain" description="UreE urease accessory N-terminal" evidence="7">
    <location>
        <begin position="1"/>
        <end position="66"/>
    </location>
</feature>
<evidence type="ECO:0000256" key="6">
    <source>
        <dbReference type="SAM" id="MobiDB-lite"/>
    </source>
</evidence>
<dbReference type="InterPro" id="IPR012406">
    <property type="entry name" value="UreE"/>
</dbReference>
<dbReference type="InterPro" id="IPR004029">
    <property type="entry name" value="UreE_N"/>
</dbReference>
<proteinExistence type="inferred from homology"/>
<dbReference type="SMART" id="SM00988">
    <property type="entry name" value="UreE_N"/>
    <property type="match status" value="1"/>
</dbReference>
<dbReference type="NCBIfam" id="NF009751">
    <property type="entry name" value="PRK13261.1-1"/>
    <property type="match status" value="1"/>
</dbReference>
<evidence type="ECO:0000256" key="3">
    <source>
        <dbReference type="ARBA" id="ARBA00022596"/>
    </source>
</evidence>
<evidence type="ECO:0000259" key="7">
    <source>
        <dbReference type="SMART" id="SM00988"/>
    </source>
</evidence>
<keyword evidence="4 5" id="KW-0143">Chaperone</keyword>
<dbReference type="CDD" id="cd00571">
    <property type="entry name" value="UreE"/>
    <property type="match status" value="1"/>
</dbReference>
<dbReference type="RefSeq" id="WP_322490716.1">
    <property type="nucleotide sequence ID" value="NZ_JAXUBM010000002.1"/>
</dbReference>
<dbReference type="SUPFAM" id="SSF69737">
    <property type="entry name" value="Urease metallochaperone UreE, C-terminal domain"/>
    <property type="match status" value="1"/>
</dbReference>
<dbReference type="SUPFAM" id="SSF69287">
    <property type="entry name" value="Urease metallochaperone UreE, N-terminal domain"/>
    <property type="match status" value="1"/>
</dbReference>
<comment type="similarity">
    <text evidence="5">Belongs to the UreE family.</text>
</comment>
<evidence type="ECO:0000256" key="5">
    <source>
        <dbReference type="HAMAP-Rule" id="MF_00822"/>
    </source>
</evidence>
<keyword evidence="9" id="KW-1185">Reference proteome</keyword>
<dbReference type="Proteomes" id="UP001292116">
    <property type="component" value="Unassembled WGS sequence"/>
</dbReference>
<dbReference type="InterPro" id="IPR007864">
    <property type="entry name" value="UreE_C_dom"/>
</dbReference>
<dbReference type="EMBL" id="JAXUBM010000002">
    <property type="protein sequence ID" value="MDZ5737000.1"/>
    <property type="molecule type" value="Genomic_DNA"/>
</dbReference>
<feature type="region of interest" description="Disordered" evidence="6">
    <location>
        <begin position="136"/>
        <end position="164"/>
    </location>
</feature>
<evidence type="ECO:0000313" key="8">
    <source>
        <dbReference type="EMBL" id="MDZ5737000.1"/>
    </source>
</evidence>
<dbReference type="Gene3D" id="3.30.70.790">
    <property type="entry name" value="UreE, C-terminal domain"/>
    <property type="match status" value="1"/>
</dbReference>
<evidence type="ECO:0000256" key="2">
    <source>
        <dbReference type="ARBA" id="ARBA00022490"/>
    </source>
</evidence>
<organism evidence="8 9">
    <name type="scientific">Pseudomonas asiatica</name>
    <dbReference type="NCBI Taxonomy" id="2219225"/>
    <lineage>
        <taxon>Bacteria</taxon>
        <taxon>Pseudomonadati</taxon>
        <taxon>Pseudomonadota</taxon>
        <taxon>Gammaproteobacteria</taxon>
        <taxon>Pseudomonadales</taxon>
        <taxon>Pseudomonadaceae</taxon>
        <taxon>Pseudomonas</taxon>
    </lineage>
</organism>
<comment type="subcellular location">
    <subcellularLocation>
        <location evidence="1 5">Cytoplasm</location>
    </subcellularLocation>
</comment>
<keyword evidence="3 5" id="KW-0533">Nickel</keyword>
<keyword evidence="2 5" id="KW-0963">Cytoplasm</keyword>
<sequence>MIVLTRRITEPGTLGETGTATLDVDSRIKSRLRVTLDDGREAGLMLERGHLLRGGELLADAEGTQLIRVLAAPEAVSTVRCADPHLLARAAYHLGNRHVPLQIEPGLLRFQHDHVLDDMLRGLGLTVEAEQAPFEPEAGAYQSAPHSHSHSHSHSHTHTHGHDHPFVRLPAHS</sequence>
<dbReference type="InterPro" id="IPR036118">
    <property type="entry name" value="UreE_N_sf"/>
</dbReference>
<dbReference type="HAMAP" id="MF_00822">
    <property type="entry name" value="UreE"/>
    <property type="match status" value="1"/>
</dbReference>
<comment type="caution">
    <text evidence="8">The sequence shown here is derived from an EMBL/GenBank/DDBJ whole genome shotgun (WGS) entry which is preliminary data.</text>
</comment>
<dbReference type="Pfam" id="PF05194">
    <property type="entry name" value="UreE_C"/>
    <property type="match status" value="1"/>
</dbReference>
<feature type="compositionally biased region" description="Basic residues" evidence="6">
    <location>
        <begin position="147"/>
        <end position="159"/>
    </location>
</feature>
<evidence type="ECO:0000313" key="9">
    <source>
        <dbReference type="Proteomes" id="UP001292116"/>
    </source>
</evidence>
<evidence type="ECO:0000256" key="4">
    <source>
        <dbReference type="ARBA" id="ARBA00023186"/>
    </source>
</evidence>
<evidence type="ECO:0000256" key="1">
    <source>
        <dbReference type="ARBA" id="ARBA00004496"/>
    </source>
</evidence>
<name>A0ABU5KST3_9PSED</name>
<comment type="function">
    <text evidence="5">Involved in urease metallocenter assembly. Binds nickel. Probably functions as a nickel donor during metallocenter assembly.</text>
</comment>
<dbReference type="Gene3D" id="2.60.260.20">
    <property type="entry name" value="Urease metallochaperone UreE, N-terminal domain"/>
    <property type="match status" value="1"/>
</dbReference>
<reference evidence="8 9" key="1">
    <citation type="submission" date="2023-11" db="EMBL/GenBank/DDBJ databases">
        <title>Draft genomes analysis of Pseudomonas asiatica isolated from milk, feces and farm soil of cows suffering from clinical mastitis.</title>
        <authorList>
            <person name="Rahman T."/>
            <person name="Das Z.C."/>
            <person name="Hoque M.N."/>
        </authorList>
    </citation>
    <scope>NUCLEOTIDE SEQUENCE [LARGE SCALE GENOMIC DNA]</scope>
    <source>
        <strain evidence="8 9">2F2</strain>
    </source>
</reference>
<protein>
    <recommendedName>
        <fullName evidence="5">Urease accessory protein UreE</fullName>
    </recommendedName>
</protein>
<accession>A0ABU5KST3</accession>
<dbReference type="Pfam" id="PF02814">
    <property type="entry name" value="UreE_N"/>
    <property type="match status" value="1"/>
</dbReference>
<gene>
    <name evidence="5 8" type="primary">ureE</name>
    <name evidence="8" type="ORF">SOW75_02275</name>
</gene>